<protein>
    <submittedName>
        <fullName evidence="1">Uncharacterized protein</fullName>
    </submittedName>
</protein>
<name>A0A8C6VSP7_NAJNA</name>
<evidence type="ECO:0000313" key="2">
    <source>
        <dbReference type="Proteomes" id="UP000694559"/>
    </source>
</evidence>
<dbReference type="AlphaFoldDB" id="A0A8C6VSP7"/>
<dbReference type="SUPFAM" id="SSF52540">
    <property type="entry name" value="P-loop containing nucleoside triphosphate hydrolases"/>
    <property type="match status" value="1"/>
</dbReference>
<sequence length="59" mass="6835">MRRAKLGLMLPAHPPSGNWHYQFRILLLGDSTVGKTSLLWYVFLFPVLCLHNSGHSYYM</sequence>
<accession>A0A8C6VSP7</accession>
<dbReference type="InterPro" id="IPR027417">
    <property type="entry name" value="P-loop_NTPase"/>
</dbReference>
<evidence type="ECO:0000313" key="1">
    <source>
        <dbReference type="Ensembl" id="ENSNNAP00000007384.1"/>
    </source>
</evidence>
<keyword evidence="2" id="KW-1185">Reference proteome</keyword>
<dbReference type="Proteomes" id="UP000694559">
    <property type="component" value="Unplaced"/>
</dbReference>
<organism evidence="1 2">
    <name type="scientific">Naja naja</name>
    <name type="common">Indian cobra</name>
    <dbReference type="NCBI Taxonomy" id="35670"/>
    <lineage>
        <taxon>Eukaryota</taxon>
        <taxon>Metazoa</taxon>
        <taxon>Chordata</taxon>
        <taxon>Craniata</taxon>
        <taxon>Vertebrata</taxon>
        <taxon>Euteleostomi</taxon>
        <taxon>Lepidosauria</taxon>
        <taxon>Squamata</taxon>
        <taxon>Bifurcata</taxon>
        <taxon>Unidentata</taxon>
        <taxon>Episquamata</taxon>
        <taxon>Toxicofera</taxon>
        <taxon>Serpentes</taxon>
        <taxon>Colubroidea</taxon>
        <taxon>Elapidae</taxon>
        <taxon>Elapinae</taxon>
        <taxon>Naja</taxon>
    </lineage>
</organism>
<dbReference type="Ensembl" id="ENSNNAT00000007747.1">
    <property type="protein sequence ID" value="ENSNNAP00000007384.1"/>
    <property type="gene ID" value="ENSNNAG00000004983.1"/>
</dbReference>
<reference evidence="1" key="1">
    <citation type="submission" date="2025-08" db="UniProtKB">
        <authorList>
            <consortium name="Ensembl"/>
        </authorList>
    </citation>
    <scope>IDENTIFICATION</scope>
</reference>
<dbReference type="GeneTree" id="ENSGT01010000229478"/>
<dbReference type="OrthoDB" id="9989112at2759"/>
<reference evidence="1" key="2">
    <citation type="submission" date="2025-09" db="UniProtKB">
        <authorList>
            <consortium name="Ensembl"/>
        </authorList>
    </citation>
    <scope>IDENTIFICATION</scope>
</reference>
<proteinExistence type="predicted"/>